<reference evidence="4" key="1">
    <citation type="submission" date="2021-09" db="EMBL/GenBank/DDBJ databases">
        <authorList>
            <consortium name="AG Swart"/>
            <person name="Singh M."/>
            <person name="Singh A."/>
            <person name="Seah K."/>
            <person name="Emmerich C."/>
        </authorList>
    </citation>
    <scope>NUCLEOTIDE SEQUENCE</scope>
    <source>
        <strain evidence="4">ATCC30299</strain>
    </source>
</reference>
<evidence type="ECO:0000256" key="1">
    <source>
        <dbReference type="ARBA" id="ARBA00022737"/>
    </source>
</evidence>
<protein>
    <recommendedName>
        <fullName evidence="3">EF-hand domain-containing protein</fullName>
    </recommendedName>
</protein>
<dbReference type="PROSITE" id="PS00018">
    <property type="entry name" value="EF_HAND_1"/>
    <property type="match status" value="3"/>
</dbReference>
<dbReference type="InterPro" id="IPR018247">
    <property type="entry name" value="EF_Hand_1_Ca_BS"/>
</dbReference>
<evidence type="ECO:0000259" key="3">
    <source>
        <dbReference type="PROSITE" id="PS50222"/>
    </source>
</evidence>
<dbReference type="PANTHER" id="PTHR23050">
    <property type="entry name" value="CALCIUM BINDING PROTEIN"/>
    <property type="match status" value="1"/>
</dbReference>
<dbReference type="Proteomes" id="UP001162131">
    <property type="component" value="Unassembled WGS sequence"/>
</dbReference>
<evidence type="ECO:0000313" key="5">
    <source>
        <dbReference type="Proteomes" id="UP001162131"/>
    </source>
</evidence>
<evidence type="ECO:0000256" key="2">
    <source>
        <dbReference type="ARBA" id="ARBA00022837"/>
    </source>
</evidence>
<comment type="caution">
    <text evidence="4">The sequence shown here is derived from an EMBL/GenBank/DDBJ whole genome shotgun (WGS) entry which is preliminary data.</text>
</comment>
<keyword evidence="1" id="KW-0677">Repeat</keyword>
<dbReference type="Pfam" id="PF13499">
    <property type="entry name" value="EF-hand_7"/>
    <property type="match status" value="1"/>
</dbReference>
<sequence>MSEEGVDYFTLFKEVFDPKNRGFIVPAEIEASLIANGYLDEKNSVMDLIGYLDADENGRIGVEEVEALLHPDFVKLEEPSNIEDVFVNFDKDEDQLISVDDLRTTSESLGFPLSYRQAVLMIQAFDSDNDGKVNLQEFSSIFQTA</sequence>
<proteinExistence type="predicted"/>
<evidence type="ECO:0000313" key="4">
    <source>
        <dbReference type="EMBL" id="CAG9310646.1"/>
    </source>
</evidence>
<dbReference type="FunFam" id="1.10.238.10:FF:000001">
    <property type="entry name" value="Calmodulin 1"/>
    <property type="match status" value="1"/>
</dbReference>
<dbReference type="PROSITE" id="PS50222">
    <property type="entry name" value="EF_HAND_2"/>
    <property type="match status" value="3"/>
</dbReference>
<feature type="domain" description="EF-hand" evidence="3">
    <location>
        <begin position="77"/>
        <end position="112"/>
    </location>
</feature>
<dbReference type="InterPro" id="IPR011992">
    <property type="entry name" value="EF-hand-dom_pair"/>
</dbReference>
<name>A0AAU9IB86_9CILI</name>
<dbReference type="CDD" id="cd00051">
    <property type="entry name" value="EFh"/>
    <property type="match status" value="1"/>
</dbReference>
<feature type="domain" description="EF-hand" evidence="3">
    <location>
        <begin position="113"/>
        <end position="145"/>
    </location>
</feature>
<dbReference type="InterPro" id="IPR050145">
    <property type="entry name" value="Centrin_CML-like"/>
</dbReference>
<dbReference type="EMBL" id="CAJZBQ010000002">
    <property type="protein sequence ID" value="CAG9310646.1"/>
    <property type="molecule type" value="Genomic_DNA"/>
</dbReference>
<dbReference type="InterPro" id="IPR002048">
    <property type="entry name" value="EF_hand_dom"/>
</dbReference>
<dbReference type="Gene3D" id="1.10.238.10">
    <property type="entry name" value="EF-hand"/>
    <property type="match status" value="1"/>
</dbReference>
<organism evidence="4 5">
    <name type="scientific">Blepharisma stoltei</name>
    <dbReference type="NCBI Taxonomy" id="1481888"/>
    <lineage>
        <taxon>Eukaryota</taxon>
        <taxon>Sar</taxon>
        <taxon>Alveolata</taxon>
        <taxon>Ciliophora</taxon>
        <taxon>Postciliodesmatophora</taxon>
        <taxon>Heterotrichea</taxon>
        <taxon>Heterotrichida</taxon>
        <taxon>Blepharismidae</taxon>
        <taxon>Blepharisma</taxon>
    </lineage>
</organism>
<keyword evidence="5" id="KW-1185">Reference proteome</keyword>
<dbReference type="SUPFAM" id="SSF47473">
    <property type="entry name" value="EF-hand"/>
    <property type="match status" value="1"/>
</dbReference>
<dbReference type="SMART" id="SM00054">
    <property type="entry name" value="EFh"/>
    <property type="match status" value="3"/>
</dbReference>
<keyword evidence="2" id="KW-0106">Calcium</keyword>
<dbReference type="GO" id="GO:0005509">
    <property type="term" value="F:calcium ion binding"/>
    <property type="evidence" value="ECO:0007669"/>
    <property type="project" value="InterPro"/>
</dbReference>
<gene>
    <name evidence="4" type="ORF">BSTOLATCC_MIC1488</name>
</gene>
<dbReference type="AlphaFoldDB" id="A0AAU9IB86"/>
<accession>A0AAU9IB86</accession>
<feature type="domain" description="EF-hand" evidence="3">
    <location>
        <begin position="40"/>
        <end position="75"/>
    </location>
</feature>